<gene>
    <name evidence="2" type="ORF">DKT68_13845</name>
</gene>
<dbReference type="EMBL" id="QGKR01000186">
    <property type="protein sequence ID" value="PWR09049.1"/>
    <property type="molecule type" value="Genomic_DNA"/>
</dbReference>
<evidence type="ECO:0000313" key="3">
    <source>
        <dbReference type="Proteomes" id="UP000245410"/>
    </source>
</evidence>
<feature type="domain" description="PPM-type phosphatase" evidence="1">
    <location>
        <begin position="2"/>
        <end position="69"/>
    </location>
</feature>
<name>A0A317D2W4_9ACTN</name>
<dbReference type="Proteomes" id="UP000245410">
    <property type="component" value="Unassembled WGS sequence"/>
</dbReference>
<evidence type="ECO:0000259" key="1">
    <source>
        <dbReference type="Pfam" id="PF07228"/>
    </source>
</evidence>
<dbReference type="Pfam" id="PF07228">
    <property type="entry name" value="SpoIIE"/>
    <property type="match status" value="1"/>
</dbReference>
<organism evidence="2 3">
    <name type="scientific">Micromonospora acroterricola</name>
    <dbReference type="NCBI Taxonomy" id="2202421"/>
    <lineage>
        <taxon>Bacteria</taxon>
        <taxon>Bacillati</taxon>
        <taxon>Actinomycetota</taxon>
        <taxon>Actinomycetes</taxon>
        <taxon>Micromonosporales</taxon>
        <taxon>Micromonosporaceae</taxon>
        <taxon>Micromonospora</taxon>
    </lineage>
</organism>
<comment type="caution">
    <text evidence="2">The sequence shown here is derived from an EMBL/GenBank/DDBJ whole genome shotgun (WGS) entry which is preliminary data.</text>
</comment>
<dbReference type="InterPro" id="IPR036457">
    <property type="entry name" value="PPM-type-like_dom_sf"/>
</dbReference>
<evidence type="ECO:0000313" key="2">
    <source>
        <dbReference type="EMBL" id="PWR09049.1"/>
    </source>
</evidence>
<reference evidence="2 3" key="1">
    <citation type="submission" date="2018-05" db="EMBL/GenBank/DDBJ databases">
        <title>Micromonospora atacamensis sp. nov., a novel actinobacteria isolated from high altitude Atacama Desert soil.</title>
        <authorList>
            <person name="Carro L."/>
            <person name="Golinska P."/>
            <person name="Klenk H.-P."/>
            <person name="Goodfellow M."/>
        </authorList>
    </citation>
    <scope>NUCLEOTIDE SEQUENCE [LARGE SCALE GENOMIC DNA]</scope>
    <source>
        <strain evidence="2 3">5R2A7</strain>
    </source>
</reference>
<dbReference type="InterPro" id="IPR001932">
    <property type="entry name" value="PPM-type_phosphatase-like_dom"/>
</dbReference>
<dbReference type="Gene3D" id="3.60.40.10">
    <property type="entry name" value="PPM-type phosphatase domain"/>
    <property type="match status" value="1"/>
</dbReference>
<dbReference type="AlphaFoldDB" id="A0A317D2W4"/>
<sequence length="86" mass="8554">MVLLDPDSGAVEYCTAGHPPSLVVSTLGPARYLPATGAGLIGVGGTFTAASIGRDGVADGELVLLYTDGHPGTSRPGPVGQHGRAR</sequence>
<keyword evidence="3" id="KW-1185">Reference proteome</keyword>
<protein>
    <recommendedName>
        <fullName evidence="1">PPM-type phosphatase domain-containing protein</fullName>
    </recommendedName>
</protein>
<accession>A0A317D2W4</accession>
<proteinExistence type="predicted"/>